<dbReference type="Proteomes" id="UP001281447">
    <property type="component" value="Unassembled WGS sequence"/>
</dbReference>
<proteinExistence type="predicted"/>
<evidence type="ECO:0000313" key="3">
    <source>
        <dbReference type="Proteomes" id="UP001281447"/>
    </source>
</evidence>
<keyword evidence="3" id="KW-1185">Reference proteome</keyword>
<accession>A0ABU5CCJ3</accession>
<evidence type="ECO:0000313" key="2">
    <source>
        <dbReference type="EMBL" id="MDY0396367.1"/>
    </source>
</evidence>
<name>A0ABU5CCJ3_9BACI</name>
<evidence type="ECO:0000256" key="1">
    <source>
        <dbReference type="SAM" id="MobiDB-lite"/>
    </source>
</evidence>
<organism evidence="2 3">
    <name type="scientific">Tigheibacillus halophilus</name>
    <dbReference type="NCBI Taxonomy" id="361280"/>
    <lineage>
        <taxon>Bacteria</taxon>
        <taxon>Bacillati</taxon>
        <taxon>Bacillota</taxon>
        <taxon>Bacilli</taxon>
        <taxon>Bacillales</taxon>
        <taxon>Bacillaceae</taxon>
        <taxon>Tigheibacillus</taxon>
    </lineage>
</organism>
<comment type="caution">
    <text evidence="2">The sequence shown here is derived from an EMBL/GenBank/DDBJ whole genome shotgun (WGS) entry which is preliminary data.</text>
</comment>
<dbReference type="EMBL" id="JAWDIP010000004">
    <property type="protein sequence ID" value="MDY0396367.1"/>
    <property type="molecule type" value="Genomic_DNA"/>
</dbReference>
<protein>
    <submittedName>
        <fullName evidence="2">Uncharacterized protein</fullName>
    </submittedName>
</protein>
<gene>
    <name evidence="2" type="ORF">RWE15_21075</name>
</gene>
<feature type="region of interest" description="Disordered" evidence="1">
    <location>
        <begin position="39"/>
        <end position="58"/>
    </location>
</feature>
<sequence>METMATLFKHSIRPTSMKSGFTKDMTDTDTFGAALDASQTQGLTTGMEGGESKPAYGKTEINSAGNEAMTADILAEPFIEKLIDFLKQTDGKTKTKEIDMDDLSVMLAEMPKQLQDIAAKLFQHDSELSGVPQTELSFQNDLKTKWTELLDSLKVNGRQDSPIDMPMLADSEEAATSGASRVKETVNTHHMQAILEEGKELLSQVAKILQVLDKGGDVNREAQKSFTISAEMDCIGHSKQRAIVRTNSRYGRHR</sequence>
<reference evidence="2 3" key="1">
    <citation type="submission" date="2023-10" db="EMBL/GenBank/DDBJ databases">
        <title>Virgibacillus halophilus 5B73C genome.</title>
        <authorList>
            <person name="Miliotis G."/>
            <person name="Sengupta P."/>
            <person name="Hameed A."/>
            <person name="Chuvochina M."/>
            <person name="Mcdonagh F."/>
            <person name="Simpson A.C."/>
            <person name="Singh N.K."/>
            <person name="Rekha P.D."/>
            <person name="Raman K."/>
            <person name="Hugenholtz P."/>
            <person name="Venkateswaran K."/>
        </authorList>
    </citation>
    <scope>NUCLEOTIDE SEQUENCE [LARGE SCALE GENOMIC DNA]</scope>
    <source>
        <strain evidence="2 3">5B73C</strain>
    </source>
</reference>